<organism evidence="1">
    <name type="scientific">Tanacetum cinerariifolium</name>
    <name type="common">Dalmatian daisy</name>
    <name type="synonym">Chrysanthemum cinerariifolium</name>
    <dbReference type="NCBI Taxonomy" id="118510"/>
    <lineage>
        <taxon>Eukaryota</taxon>
        <taxon>Viridiplantae</taxon>
        <taxon>Streptophyta</taxon>
        <taxon>Embryophyta</taxon>
        <taxon>Tracheophyta</taxon>
        <taxon>Spermatophyta</taxon>
        <taxon>Magnoliopsida</taxon>
        <taxon>eudicotyledons</taxon>
        <taxon>Gunneridae</taxon>
        <taxon>Pentapetalae</taxon>
        <taxon>asterids</taxon>
        <taxon>campanulids</taxon>
        <taxon>Asterales</taxon>
        <taxon>Asteraceae</taxon>
        <taxon>Asteroideae</taxon>
        <taxon>Anthemideae</taxon>
        <taxon>Anthemidinae</taxon>
        <taxon>Tanacetum</taxon>
    </lineage>
</organism>
<reference evidence="1" key="1">
    <citation type="journal article" date="2019" name="Sci. Rep.">
        <title>Draft genome of Tanacetum cinerariifolium, the natural source of mosquito coil.</title>
        <authorList>
            <person name="Yamashiro T."/>
            <person name="Shiraishi A."/>
            <person name="Satake H."/>
            <person name="Nakayama K."/>
        </authorList>
    </citation>
    <scope>NUCLEOTIDE SEQUENCE</scope>
</reference>
<proteinExistence type="predicted"/>
<feature type="non-terminal residue" evidence="1">
    <location>
        <position position="1"/>
    </location>
</feature>
<protein>
    <submittedName>
        <fullName evidence="1">Uncharacterized protein</fullName>
    </submittedName>
</protein>
<sequence length="112" mass="12191">NVHRDEDIFGVNDQDDTSVFDANKDLQGEEVNVASIATFVTAAATYAVSFDEFTLAQALVEIKTSKPKTKGIVMQEPSEATTTTTTIIPSIKSQEKAKGIMVEPEMPLKKKV</sequence>
<gene>
    <name evidence="1" type="ORF">Tci_891984</name>
</gene>
<evidence type="ECO:0000313" key="1">
    <source>
        <dbReference type="EMBL" id="GFD20015.1"/>
    </source>
</evidence>
<dbReference type="EMBL" id="BKCJ011318968">
    <property type="protein sequence ID" value="GFD20015.1"/>
    <property type="molecule type" value="Genomic_DNA"/>
</dbReference>
<comment type="caution">
    <text evidence="1">The sequence shown here is derived from an EMBL/GenBank/DDBJ whole genome shotgun (WGS) entry which is preliminary data.</text>
</comment>
<dbReference type="AlphaFoldDB" id="A0A699U9Z9"/>
<accession>A0A699U9Z9</accession>
<name>A0A699U9Z9_TANCI</name>